<dbReference type="NCBIfam" id="TIGR01413">
    <property type="entry name" value="Dyp_perox_fam"/>
    <property type="match status" value="1"/>
</dbReference>
<dbReference type="EMBL" id="CAJMWT010005935">
    <property type="protein sequence ID" value="CAE6511197.1"/>
    <property type="molecule type" value="Genomic_DNA"/>
</dbReference>
<keyword evidence="5" id="KW-0560">Oxidoreductase</keyword>
<dbReference type="PANTHER" id="PTHR30521:SF4">
    <property type="entry name" value="DEFERROCHELATASE"/>
    <property type="match status" value="1"/>
</dbReference>
<dbReference type="Proteomes" id="UP000663843">
    <property type="component" value="Unassembled WGS sequence"/>
</dbReference>
<dbReference type="Pfam" id="PF21105">
    <property type="entry name" value="DyP_N"/>
    <property type="match status" value="1"/>
</dbReference>
<evidence type="ECO:0000313" key="9">
    <source>
        <dbReference type="EMBL" id="CAE6511197.1"/>
    </source>
</evidence>
<accession>A0A8H3D7I4</accession>
<evidence type="ECO:0000313" key="10">
    <source>
        <dbReference type="Proteomes" id="UP000663843"/>
    </source>
</evidence>
<dbReference type="PROSITE" id="PS51404">
    <property type="entry name" value="DYP_PEROXIDASE"/>
    <property type="match status" value="1"/>
</dbReference>
<comment type="similarity">
    <text evidence="7">Belongs to the DyP-type peroxidase family.</text>
</comment>
<evidence type="ECO:0000256" key="5">
    <source>
        <dbReference type="ARBA" id="ARBA00023002"/>
    </source>
</evidence>
<evidence type="ECO:0000256" key="6">
    <source>
        <dbReference type="ARBA" id="ARBA00023004"/>
    </source>
</evidence>
<sequence length="533" mass="59432">MPPFTLEQVARIKRSIVPRETTGGINASAPLPSYPIPDPKNIQGDVYTAFSKGHEDFMFFALVDRSGFKQWLASFNPTNSFDVAQDLKRILASSLGDRSRVKVIQTQIAFSRAGLDYLGETGKVGDFYFDKGKMFLDKDELTDRGKWDNLFEAGPHACIIVAADSRSNCHEKVRELQGQISGFVSNLAIIHGRERPGAFRGHEHFGYMDGISQPALRGLTDCDKVPEIMWRHPGVIIMGYNGDPNFDGKDPITYPPRPDWTKDGSFMVFRKLEQDVPEFNAYVVENGKRWREFIPEEGKEGQVQLTDLEGAKLFGAQMFGRWKSGAPLQLFPIKDNEEAAKDPKINNRFDYHMPGKTRPSAARCPFTAHVRKVNPRQLDPFLSREFIDATSIIRSSIPYGPEMTEAEKASGKSSSDPSLKRGLLFVCYQSSIQNGFMEQSKGFAGNDFFPAIDLKPKRVGQDPIIGAPPLPASVTLTISGMDGREDIDMLAAGRLKDTAFALSGSEQQFFVTSRGGEYFFVPSVSELKRLARL</sequence>
<name>A0A8H3D7I4_9AGAM</name>
<feature type="domain" description="DyP dimeric alpha+beta barrel" evidence="8">
    <location>
        <begin position="41"/>
        <end position="196"/>
    </location>
</feature>
<gene>
    <name evidence="9" type="ORF">RDB_LOCUS153060</name>
</gene>
<organism evidence="9 10">
    <name type="scientific">Rhizoctonia solani</name>
    <dbReference type="NCBI Taxonomy" id="456999"/>
    <lineage>
        <taxon>Eukaryota</taxon>
        <taxon>Fungi</taxon>
        <taxon>Dikarya</taxon>
        <taxon>Basidiomycota</taxon>
        <taxon>Agaricomycotina</taxon>
        <taxon>Agaricomycetes</taxon>
        <taxon>Cantharellales</taxon>
        <taxon>Ceratobasidiaceae</taxon>
        <taxon>Rhizoctonia</taxon>
    </lineage>
</organism>
<dbReference type="PANTHER" id="PTHR30521">
    <property type="entry name" value="DEFERROCHELATASE/PEROXIDASE"/>
    <property type="match status" value="1"/>
</dbReference>
<dbReference type="InterPro" id="IPR006314">
    <property type="entry name" value="Dyp_peroxidase"/>
</dbReference>
<evidence type="ECO:0000256" key="2">
    <source>
        <dbReference type="ARBA" id="ARBA00022559"/>
    </source>
</evidence>
<evidence type="ECO:0000256" key="4">
    <source>
        <dbReference type="ARBA" id="ARBA00022723"/>
    </source>
</evidence>
<evidence type="ECO:0000256" key="1">
    <source>
        <dbReference type="ARBA" id="ARBA00001970"/>
    </source>
</evidence>
<keyword evidence="2" id="KW-0575">Peroxidase</keyword>
<dbReference type="SUPFAM" id="SSF54909">
    <property type="entry name" value="Dimeric alpha+beta barrel"/>
    <property type="match status" value="1"/>
</dbReference>
<dbReference type="InterPro" id="IPR011008">
    <property type="entry name" value="Dimeric_a/b-barrel"/>
</dbReference>
<evidence type="ECO:0000256" key="3">
    <source>
        <dbReference type="ARBA" id="ARBA00022617"/>
    </source>
</evidence>
<keyword evidence="6" id="KW-0408">Iron</keyword>
<dbReference type="GO" id="GO:0005829">
    <property type="term" value="C:cytosol"/>
    <property type="evidence" value="ECO:0007669"/>
    <property type="project" value="TreeGrafter"/>
</dbReference>
<comment type="cofactor">
    <cofactor evidence="1">
        <name>heme b</name>
        <dbReference type="ChEBI" id="CHEBI:60344"/>
    </cofactor>
</comment>
<keyword evidence="4" id="KW-0479">Metal-binding</keyword>
<dbReference type="InterPro" id="IPR049509">
    <property type="entry name" value="DyP_N"/>
</dbReference>
<dbReference type="GO" id="GO:0004601">
    <property type="term" value="F:peroxidase activity"/>
    <property type="evidence" value="ECO:0007669"/>
    <property type="project" value="UniProtKB-KW"/>
</dbReference>
<evidence type="ECO:0000259" key="8">
    <source>
        <dbReference type="Pfam" id="PF21105"/>
    </source>
</evidence>
<keyword evidence="3" id="KW-0349">Heme</keyword>
<dbReference type="GO" id="GO:0020037">
    <property type="term" value="F:heme binding"/>
    <property type="evidence" value="ECO:0007669"/>
    <property type="project" value="InterPro"/>
</dbReference>
<dbReference type="GO" id="GO:0046872">
    <property type="term" value="F:metal ion binding"/>
    <property type="evidence" value="ECO:0007669"/>
    <property type="project" value="UniProtKB-KW"/>
</dbReference>
<comment type="caution">
    <text evidence="9">The sequence shown here is derived from an EMBL/GenBank/DDBJ whole genome shotgun (WGS) entry which is preliminary data.</text>
</comment>
<reference evidence="9" key="1">
    <citation type="submission" date="2021-01" db="EMBL/GenBank/DDBJ databases">
        <authorList>
            <person name="Kaushik A."/>
        </authorList>
    </citation>
    <scope>NUCLEOTIDE SEQUENCE</scope>
    <source>
        <strain evidence="9">AG2-2IIIB</strain>
    </source>
</reference>
<dbReference type="AlphaFoldDB" id="A0A8H3D7I4"/>
<proteinExistence type="inferred from homology"/>
<evidence type="ECO:0000256" key="7">
    <source>
        <dbReference type="ARBA" id="ARBA00025737"/>
    </source>
</evidence>
<protein>
    <recommendedName>
        <fullName evidence="8">DyP dimeric alpha+beta barrel domain-containing protein</fullName>
    </recommendedName>
</protein>